<reference evidence="3" key="1">
    <citation type="journal article" date="2019" name="Int. J. Syst. Evol. Microbiol.">
        <title>The Global Catalogue of Microorganisms (GCM) 10K type strain sequencing project: providing services to taxonomists for standard genome sequencing and annotation.</title>
        <authorList>
            <consortium name="The Broad Institute Genomics Platform"/>
            <consortium name="The Broad Institute Genome Sequencing Center for Infectious Disease"/>
            <person name="Wu L."/>
            <person name="Ma J."/>
        </authorList>
    </citation>
    <scope>NUCLEOTIDE SEQUENCE [LARGE SCALE GENOMIC DNA]</scope>
    <source>
        <strain evidence="3">XZYJT-10</strain>
    </source>
</reference>
<proteinExistence type="predicted"/>
<evidence type="ECO:0000256" key="1">
    <source>
        <dbReference type="SAM" id="Phobius"/>
    </source>
</evidence>
<accession>A0ABW2HN43</accession>
<keyword evidence="3" id="KW-1185">Reference proteome</keyword>
<keyword evidence="1" id="KW-0812">Transmembrane</keyword>
<dbReference type="RefSeq" id="WP_378965009.1">
    <property type="nucleotide sequence ID" value="NZ_JBHTBJ010000002.1"/>
</dbReference>
<evidence type="ECO:0000313" key="2">
    <source>
        <dbReference type="EMBL" id="MFC7273478.1"/>
    </source>
</evidence>
<evidence type="ECO:0000313" key="3">
    <source>
        <dbReference type="Proteomes" id="UP001596548"/>
    </source>
</evidence>
<keyword evidence="1" id="KW-1133">Transmembrane helix</keyword>
<dbReference type="EMBL" id="JBHTBJ010000002">
    <property type="protein sequence ID" value="MFC7273478.1"/>
    <property type="molecule type" value="Genomic_DNA"/>
</dbReference>
<sequence length="283" mass="30399">MTAELHVGADAEKTVVSAYPLRTRTGRARRRRTGSLIESQPVPPSGRSREVRVTFLARVSLPLLFAGALLFVAGVPGWLLAGVIAGAVAALGRFDRRRAQRAVFALPGEARVLRTRAERAAFAHAVAAARRVRHTWPGLPGMIDPGSADRSLTQALDDLAAVLVRRQEIRRLRAGLDGVRHEDVPDGSRAVLALAEQRDRAERLWLETGEQANRILRAIDDAALAGESFLQEQRIGATARQAELALARLGAGTGPADAGPELADRTAAVVSAYRELNDRVASV</sequence>
<name>A0ABW2HN43_9ACTN</name>
<feature type="transmembrane region" description="Helical" evidence="1">
    <location>
        <begin position="63"/>
        <end position="91"/>
    </location>
</feature>
<evidence type="ECO:0008006" key="4">
    <source>
        <dbReference type="Google" id="ProtNLM"/>
    </source>
</evidence>
<protein>
    <recommendedName>
        <fullName evidence="4">Secreted protein</fullName>
    </recommendedName>
</protein>
<organism evidence="2 3">
    <name type="scientific">Paractinoplanes rhizophilus</name>
    <dbReference type="NCBI Taxonomy" id="1416877"/>
    <lineage>
        <taxon>Bacteria</taxon>
        <taxon>Bacillati</taxon>
        <taxon>Actinomycetota</taxon>
        <taxon>Actinomycetes</taxon>
        <taxon>Micromonosporales</taxon>
        <taxon>Micromonosporaceae</taxon>
        <taxon>Paractinoplanes</taxon>
    </lineage>
</organism>
<comment type="caution">
    <text evidence="2">The sequence shown here is derived from an EMBL/GenBank/DDBJ whole genome shotgun (WGS) entry which is preliminary data.</text>
</comment>
<gene>
    <name evidence="2" type="ORF">ACFQS1_05755</name>
</gene>
<dbReference type="Proteomes" id="UP001596548">
    <property type="component" value="Unassembled WGS sequence"/>
</dbReference>
<keyword evidence="1" id="KW-0472">Membrane</keyword>